<feature type="region of interest" description="Disordered" evidence="1">
    <location>
        <begin position="114"/>
        <end position="135"/>
    </location>
</feature>
<dbReference type="GeneID" id="26304907"/>
<feature type="compositionally biased region" description="Basic and acidic residues" evidence="1">
    <location>
        <begin position="596"/>
        <end position="610"/>
    </location>
</feature>
<dbReference type="RefSeq" id="XP_014655932.1">
    <property type="nucleotide sequence ID" value="XM_014800446.1"/>
</dbReference>
<dbReference type="PANTHER" id="PTHR28307:SF2">
    <property type="entry name" value="PROTEIN PAL1"/>
    <property type="match status" value="1"/>
</dbReference>
<feature type="compositionally biased region" description="Low complexity" evidence="1">
    <location>
        <begin position="574"/>
        <end position="585"/>
    </location>
</feature>
<reference evidence="3" key="1">
    <citation type="journal article" date="2014" name="Genome Announc.">
        <title>Draft Genome Sequence of the Yeast Pseudozyma antarctica Type Strain JCM10317, a Producer of the Glycolipid Biosurfactants, Mannosylerythritol Lipids.</title>
        <authorList>
            <person name="Saika A."/>
            <person name="Koike H."/>
            <person name="Hori T."/>
            <person name="Fukuoka T."/>
            <person name="Sato S."/>
            <person name="Habe H."/>
            <person name="Kitamoto D."/>
            <person name="Morita T."/>
        </authorList>
    </citation>
    <scope>NUCLEOTIDE SEQUENCE [LARGE SCALE GENOMIC DNA]</scope>
    <source>
        <strain evidence="3">JCM 10317</strain>
    </source>
</reference>
<sequence length="663" mass="71318">MKIQGPDRLSDWLGSACQPAHHPQRRGLDPSSSLATITSTRAKPNLQRLHIRYASYRNKLIGRRRNQSRSSLPRTNDNAHLRDRSASFSSAQSIRGPIQPHKIKLKLVAAKPNMPPVPLSSSEPSSQPLAAEACPYPSSDHQAVLAALSDVVTVSPNPDNSRNAGFSRHAHHPSYDPESSYTGLQPLPITEPPPMVPAKSPFEDRSLPPPPEVPAKTSGTSMANKFANAFRRTNADDKAKKRAKDKRMNDEINKTAARTSRMDIIDRLDLSGINGSSMFHHDSPYDACAPHMNKGKRAPVGAFDPNVDPMTGLPRNAAGAKPGRTGRAGAADALAADASPADEKAAVRPGVNAAGGRTRSSTAPLVPSLSMHAEGSTTELPIDEDIDADRDAEAERIWRSRQGYHTQPSNVPDSRYDVSNPNADVWGVSAEPWQDFAQPKQRTRSTLSPYSAAGDRSGTTSAASSVLDMEAIMTGKKKPSRAQQDLDVGSASPFPEPNWDERAPAGADVPKRSKSLIKRIRSMRENPNVPPPEDGAVEMRDRRRRAAQHKHSPSTPPTAVGGQSSYDSRDSRAAADAAVSSGSYGRRTGRTVVTPNERDVVTPRAQHDDDASYFAANADSRSGAPRSPAAEGSGLTRNGSLFNKLRRGQKSSPKSAERPAAYA</sequence>
<feature type="compositionally biased region" description="Basic residues" evidence="1">
    <location>
        <begin position="512"/>
        <end position="521"/>
    </location>
</feature>
<keyword evidence="3" id="KW-1185">Reference proteome</keyword>
<feature type="region of interest" description="Disordered" evidence="1">
    <location>
        <begin position="63"/>
        <end position="96"/>
    </location>
</feature>
<dbReference type="InterPro" id="IPR013226">
    <property type="entry name" value="Pal1"/>
</dbReference>
<dbReference type="GO" id="GO:0005737">
    <property type="term" value="C:cytoplasm"/>
    <property type="evidence" value="ECO:0007669"/>
    <property type="project" value="TreeGrafter"/>
</dbReference>
<evidence type="ECO:0000313" key="3">
    <source>
        <dbReference type="Proteomes" id="UP000053758"/>
    </source>
</evidence>
<evidence type="ECO:0000256" key="1">
    <source>
        <dbReference type="SAM" id="MobiDB-lite"/>
    </source>
</evidence>
<feature type="compositionally biased region" description="Polar residues" evidence="1">
    <location>
        <begin position="403"/>
        <end position="422"/>
    </location>
</feature>
<evidence type="ECO:0008006" key="4">
    <source>
        <dbReference type="Google" id="ProtNLM"/>
    </source>
</evidence>
<dbReference type="HOGENOM" id="CLU_446982_0_0_1"/>
<feature type="region of interest" description="Disordered" evidence="1">
    <location>
        <begin position="316"/>
        <end position="365"/>
    </location>
</feature>
<feature type="region of interest" description="Disordered" evidence="1">
    <location>
        <begin position="1"/>
        <end position="32"/>
    </location>
</feature>
<gene>
    <name evidence="2" type="ORF">PAN0_010d3990</name>
</gene>
<feature type="compositionally biased region" description="Low complexity" evidence="1">
    <location>
        <begin position="328"/>
        <end position="339"/>
    </location>
</feature>
<dbReference type="Pfam" id="PF08316">
    <property type="entry name" value="Pal1"/>
    <property type="match status" value="1"/>
</dbReference>
<feature type="compositionally biased region" description="Polar residues" evidence="1">
    <location>
        <begin position="155"/>
        <end position="164"/>
    </location>
</feature>
<organism evidence="2 3">
    <name type="scientific">Pseudozyma antarctica</name>
    <name type="common">Yeast</name>
    <name type="synonym">Candida antarctica</name>
    <dbReference type="NCBI Taxonomy" id="84753"/>
    <lineage>
        <taxon>Eukaryota</taxon>
        <taxon>Fungi</taxon>
        <taxon>Dikarya</taxon>
        <taxon>Basidiomycota</taxon>
        <taxon>Ustilaginomycotina</taxon>
        <taxon>Ustilaginomycetes</taxon>
        <taxon>Ustilaginales</taxon>
        <taxon>Ustilaginaceae</taxon>
        <taxon>Moesziomyces</taxon>
    </lineage>
</organism>
<feature type="region of interest" description="Disordered" evidence="1">
    <location>
        <begin position="399"/>
        <end position="663"/>
    </location>
</feature>
<name>A0A081CGH4_PSEA2</name>
<evidence type="ECO:0000313" key="2">
    <source>
        <dbReference type="EMBL" id="GAK65770.1"/>
    </source>
</evidence>
<feature type="compositionally biased region" description="Low complexity" evidence="1">
    <location>
        <begin position="119"/>
        <end position="128"/>
    </location>
</feature>
<feature type="compositionally biased region" description="Basic residues" evidence="1">
    <location>
        <begin position="542"/>
        <end position="552"/>
    </location>
</feature>
<feature type="region of interest" description="Disordered" evidence="1">
    <location>
        <begin position="155"/>
        <end position="249"/>
    </location>
</feature>
<dbReference type="AlphaFoldDB" id="A0A081CGH4"/>
<dbReference type="EMBL" id="DF830077">
    <property type="protein sequence ID" value="GAK65770.1"/>
    <property type="molecule type" value="Genomic_DNA"/>
</dbReference>
<dbReference type="Proteomes" id="UP000053758">
    <property type="component" value="Unassembled WGS sequence"/>
</dbReference>
<accession>A0A081CGH4</accession>
<dbReference type="PANTHER" id="PTHR28307">
    <property type="entry name" value="PROTEIN PAL1"/>
    <property type="match status" value="1"/>
</dbReference>
<protein>
    <recommendedName>
        <fullName evidence="4">Pal1-domain-containing protein</fullName>
    </recommendedName>
</protein>
<proteinExistence type="predicted"/>